<dbReference type="Proteomes" id="UP001177021">
    <property type="component" value="Unassembled WGS sequence"/>
</dbReference>
<comment type="caution">
    <text evidence="1">The sequence shown here is derived from an EMBL/GenBank/DDBJ whole genome shotgun (WGS) entry which is preliminary data.</text>
</comment>
<evidence type="ECO:0000313" key="1">
    <source>
        <dbReference type="EMBL" id="CAJ2666080.1"/>
    </source>
</evidence>
<keyword evidence="2" id="KW-1185">Reference proteome</keyword>
<dbReference type="EMBL" id="CASHSV030000513">
    <property type="protein sequence ID" value="CAJ2666080.1"/>
    <property type="molecule type" value="Genomic_DNA"/>
</dbReference>
<accession>A0ACB0LB84</accession>
<proteinExistence type="predicted"/>
<sequence>MAKVYMFIYAMIMFYFMFISSTISKPCHNNEECSDHICIHPEAVPECLFDILSRVFFYLNGKSVGTCICGM</sequence>
<name>A0ACB0LB84_TRIPR</name>
<reference evidence="1" key="1">
    <citation type="submission" date="2023-10" db="EMBL/GenBank/DDBJ databases">
        <authorList>
            <person name="Rodriguez Cubillos JULIANA M."/>
            <person name="De Vega J."/>
        </authorList>
    </citation>
    <scope>NUCLEOTIDE SEQUENCE</scope>
</reference>
<organism evidence="1 2">
    <name type="scientific">Trifolium pratense</name>
    <name type="common">Red clover</name>
    <dbReference type="NCBI Taxonomy" id="57577"/>
    <lineage>
        <taxon>Eukaryota</taxon>
        <taxon>Viridiplantae</taxon>
        <taxon>Streptophyta</taxon>
        <taxon>Embryophyta</taxon>
        <taxon>Tracheophyta</taxon>
        <taxon>Spermatophyta</taxon>
        <taxon>Magnoliopsida</taxon>
        <taxon>eudicotyledons</taxon>
        <taxon>Gunneridae</taxon>
        <taxon>Pentapetalae</taxon>
        <taxon>rosids</taxon>
        <taxon>fabids</taxon>
        <taxon>Fabales</taxon>
        <taxon>Fabaceae</taxon>
        <taxon>Papilionoideae</taxon>
        <taxon>50 kb inversion clade</taxon>
        <taxon>NPAAA clade</taxon>
        <taxon>Hologalegina</taxon>
        <taxon>IRL clade</taxon>
        <taxon>Trifolieae</taxon>
        <taxon>Trifolium</taxon>
    </lineage>
</organism>
<gene>
    <name evidence="1" type="ORF">MILVUS5_LOCUS30940</name>
</gene>
<protein>
    <submittedName>
        <fullName evidence="1">Uncharacterized protein</fullName>
    </submittedName>
</protein>
<evidence type="ECO:0000313" key="2">
    <source>
        <dbReference type="Proteomes" id="UP001177021"/>
    </source>
</evidence>